<name>A0A226C091_9FIRM</name>
<dbReference type="NCBIfam" id="NF033517">
    <property type="entry name" value="transpos_IS66"/>
    <property type="match status" value="1"/>
</dbReference>
<dbReference type="AlphaFoldDB" id="A0A226C091"/>
<protein>
    <recommendedName>
        <fullName evidence="1">Transposase IS66 central domain-containing protein</fullName>
    </recommendedName>
</protein>
<evidence type="ECO:0000313" key="2">
    <source>
        <dbReference type="EMBL" id="OWZ83869.1"/>
    </source>
</evidence>
<evidence type="ECO:0000313" key="3">
    <source>
        <dbReference type="Proteomes" id="UP000214588"/>
    </source>
</evidence>
<organism evidence="2 3">
    <name type="scientific">Natranaerobius trueperi</name>
    <dbReference type="NCBI Taxonomy" id="759412"/>
    <lineage>
        <taxon>Bacteria</taxon>
        <taxon>Bacillati</taxon>
        <taxon>Bacillota</taxon>
        <taxon>Clostridia</taxon>
        <taxon>Natranaerobiales</taxon>
        <taxon>Natranaerobiaceae</taxon>
        <taxon>Natranaerobius</taxon>
    </lineage>
</organism>
<sequence>MKTAPSPNPVISGSLASPSSVAYIMTQKYLEAQPLYRQEQNLSRLGIKLSRQTMANWMIKTANDWLTPLYNRLHELLALHADETTLQVLKEDGRKASSKSFLWLYRTSKEASPIVLYDYQTTRASKHPIKFLKGFEGYLHVDGYPGYNDIPNVSLVGCWSHARRKFDEALKALPKDKQNADAASREGFEYYNKLFAIERDIKDKSKEERYKIRHERSYQYLKNSRIRDLARRTKI</sequence>
<comment type="caution">
    <text evidence="2">The sequence shown here is derived from an EMBL/GenBank/DDBJ whole genome shotgun (WGS) entry which is preliminary data.</text>
</comment>
<dbReference type="InterPro" id="IPR052344">
    <property type="entry name" value="Transposase-related"/>
</dbReference>
<proteinExistence type="predicted"/>
<dbReference type="PANTHER" id="PTHR33678:SF1">
    <property type="entry name" value="BLL1576 PROTEIN"/>
    <property type="match status" value="1"/>
</dbReference>
<evidence type="ECO:0000259" key="1">
    <source>
        <dbReference type="Pfam" id="PF03050"/>
    </source>
</evidence>
<dbReference type="PANTHER" id="PTHR33678">
    <property type="entry name" value="BLL1576 PROTEIN"/>
    <property type="match status" value="1"/>
</dbReference>
<dbReference type="EMBL" id="NIQC01000011">
    <property type="protein sequence ID" value="OWZ83869.1"/>
    <property type="molecule type" value="Genomic_DNA"/>
</dbReference>
<gene>
    <name evidence="2" type="ORF">CDO51_06445</name>
</gene>
<dbReference type="InterPro" id="IPR004291">
    <property type="entry name" value="Transposase_IS66_central"/>
</dbReference>
<dbReference type="Pfam" id="PF03050">
    <property type="entry name" value="DDE_Tnp_IS66"/>
    <property type="match status" value="1"/>
</dbReference>
<reference evidence="2 3" key="1">
    <citation type="submission" date="2017-06" db="EMBL/GenBank/DDBJ databases">
        <title>Draft Genome Sequence of Natranaerobius trueperi halophilic, alkalithermophilic bacteria from soda lakes.</title>
        <authorList>
            <person name="Zhao B."/>
        </authorList>
    </citation>
    <scope>NUCLEOTIDE SEQUENCE [LARGE SCALE GENOMIC DNA]</scope>
    <source>
        <strain evidence="2 3">DSM 18760</strain>
    </source>
</reference>
<dbReference type="Proteomes" id="UP000214588">
    <property type="component" value="Unassembled WGS sequence"/>
</dbReference>
<accession>A0A226C091</accession>
<feature type="domain" description="Transposase IS66 central" evidence="1">
    <location>
        <begin position="14"/>
        <end position="223"/>
    </location>
</feature>
<keyword evidence="3" id="KW-1185">Reference proteome</keyword>